<sequence>MRNFLKKIIGIALVLGGIQLVGMWYFGKVHAELAEEYALSEDGLEYAISCENRLNWHDQEFTSGRDTLDGCGCIARNVQAEYPDDMVAGQTVVRDMINWLSEDEPTEPDWAALASEAGIDEALYEGLLFAGLSGLQACNVSESA</sequence>
<evidence type="ECO:0000256" key="1">
    <source>
        <dbReference type="SAM" id="Phobius"/>
    </source>
</evidence>
<dbReference type="EMBL" id="CP150951">
    <property type="protein sequence ID" value="WZC48438.1"/>
    <property type="molecule type" value="Genomic_DNA"/>
</dbReference>
<evidence type="ECO:0000313" key="3">
    <source>
        <dbReference type="Proteomes" id="UP001440612"/>
    </source>
</evidence>
<protein>
    <submittedName>
        <fullName evidence="2">Uncharacterized protein</fullName>
    </submittedName>
</protein>
<keyword evidence="1" id="KW-0812">Transmembrane</keyword>
<keyword evidence="1" id="KW-1133">Transmembrane helix</keyword>
<name>A0ABZ2V1S6_9RHOB</name>
<dbReference type="RefSeq" id="WP_341366554.1">
    <property type="nucleotide sequence ID" value="NZ_CP150951.2"/>
</dbReference>
<gene>
    <name evidence="2" type="ORF">AABB29_16485</name>
</gene>
<organism evidence="2 3">
    <name type="scientific">Yoonia phaeophyticola</name>
    <dbReference type="NCBI Taxonomy" id="3137369"/>
    <lineage>
        <taxon>Bacteria</taxon>
        <taxon>Pseudomonadati</taxon>
        <taxon>Pseudomonadota</taxon>
        <taxon>Alphaproteobacteria</taxon>
        <taxon>Rhodobacterales</taxon>
        <taxon>Paracoccaceae</taxon>
        <taxon>Yoonia</taxon>
    </lineage>
</organism>
<keyword evidence="1" id="KW-0472">Membrane</keyword>
<proteinExistence type="predicted"/>
<accession>A0ABZ2V1S6</accession>
<keyword evidence="3" id="KW-1185">Reference proteome</keyword>
<dbReference type="Proteomes" id="UP001440612">
    <property type="component" value="Chromosome"/>
</dbReference>
<feature type="transmembrane region" description="Helical" evidence="1">
    <location>
        <begin position="7"/>
        <end position="26"/>
    </location>
</feature>
<reference evidence="3" key="1">
    <citation type="submission" date="2024-04" db="EMBL/GenBank/DDBJ databases">
        <title>Phylogenomic analyses of a clade within the roseobacter group suggest taxonomic reassignments of species of the genera Aestuariivita, Citreicella, Loktanella, Nautella, Pelagibaca, Ruegeria, Thalassobius, Thiobacimonas and Tropicibacter, and the proposal o.</title>
        <authorList>
            <person name="Jeon C.O."/>
        </authorList>
    </citation>
    <scope>NUCLEOTIDE SEQUENCE [LARGE SCALE GENOMIC DNA]</scope>
    <source>
        <strain evidence="3">BS5-3</strain>
    </source>
</reference>
<evidence type="ECO:0000313" key="2">
    <source>
        <dbReference type="EMBL" id="WZC48438.1"/>
    </source>
</evidence>